<dbReference type="GO" id="GO:0005524">
    <property type="term" value="F:ATP binding"/>
    <property type="evidence" value="ECO:0007669"/>
    <property type="project" value="UniProtKB-KW"/>
</dbReference>
<evidence type="ECO:0000259" key="9">
    <source>
        <dbReference type="PROSITE" id="PS50929"/>
    </source>
</evidence>
<dbReference type="InterPro" id="IPR003593">
    <property type="entry name" value="AAA+_ATPase"/>
</dbReference>
<dbReference type="RefSeq" id="WP_296946768.1">
    <property type="nucleotide sequence ID" value="NZ_LT599021.1"/>
</dbReference>
<keyword evidence="4" id="KW-0067">ATP-binding</keyword>
<dbReference type="PANTHER" id="PTHR24221:SF614">
    <property type="entry name" value="GLUTATHIONE_L-CYSTEINE TRANSPORT SYSTEM ATP-BINDING_PERMEASE PROTEIN CYDC"/>
    <property type="match status" value="1"/>
</dbReference>
<dbReference type="Gene3D" id="3.40.50.300">
    <property type="entry name" value="P-loop containing nucleotide triphosphate hydrolases"/>
    <property type="match status" value="1"/>
</dbReference>
<dbReference type="AlphaFoldDB" id="A0A212J0Y8"/>
<evidence type="ECO:0000256" key="3">
    <source>
        <dbReference type="ARBA" id="ARBA00022741"/>
    </source>
</evidence>
<dbReference type="InterPro" id="IPR003439">
    <property type="entry name" value="ABC_transporter-like_ATP-bd"/>
</dbReference>
<comment type="subcellular location">
    <subcellularLocation>
        <location evidence="1">Cell membrane</location>
        <topology evidence="1">Multi-pass membrane protein</topology>
    </subcellularLocation>
</comment>
<dbReference type="Pfam" id="PF00005">
    <property type="entry name" value="ABC_tran"/>
    <property type="match status" value="1"/>
</dbReference>
<protein>
    <submittedName>
        <fullName evidence="10">Uncharacterized protein</fullName>
    </submittedName>
</protein>
<dbReference type="GO" id="GO:0034040">
    <property type="term" value="F:ATPase-coupled lipid transmembrane transporter activity"/>
    <property type="evidence" value="ECO:0007669"/>
    <property type="project" value="TreeGrafter"/>
</dbReference>
<evidence type="ECO:0000259" key="8">
    <source>
        <dbReference type="PROSITE" id="PS50893"/>
    </source>
</evidence>
<feature type="transmembrane region" description="Helical" evidence="7">
    <location>
        <begin position="127"/>
        <end position="152"/>
    </location>
</feature>
<keyword evidence="2 7" id="KW-0812">Transmembrane</keyword>
<evidence type="ECO:0000256" key="5">
    <source>
        <dbReference type="ARBA" id="ARBA00022989"/>
    </source>
</evidence>
<keyword evidence="3" id="KW-0547">Nucleotide-binding</keyword>
<accession>A0A212J0Y8</accession>
<sequence length="548" mass="61964">MSSNQDNASRWLSKKIAEAKGSYIVAAVFTILSAVSFIVFCWYLSQFAALWLNRGLLQPDPLLYSLVFLTARYIFAHFASIFNYKAGNTIVSKVKKNLYPILLNNNKLDSVASTLYITRICEDLKPFYAFFIPYAMASLLVSGMILVVSFWIEKWVGLTLLVSLIVIPMQMIIIGIGAEALHKKHINLFLKYSAVFYNRLQTIAETVNLDNFRPQYNFLSEKSKELNKATTNVMRVAILSSAVLELFVTICIAVVAIYLGMSLLGIMTGPNYGKGYDFQIALFLLMMSPYFFFYLRKFVSAYHDRNRAVAAAKLLIPILNEGIDTTSINIDHQFNNLAINNLNFAYPDSPVKVLHNINVQFPSKGLVLIKGISGSGKSTLLKICSGSLYLQDNSISINGKDTKYSQKWLKTNSSYMNQFPFVFDETLRYNVFLKNETNKSQEYPEFLDKILAKKDDGWETKLSHNGKQLSGGEKQLVTLARMMLYPKPIAILDEPTANLDPDTIEIIIPEIMKLAEDRLVIVASHDKMFDNVANTIVNLNWGEQMSHE</sequence>
<feature type="transmembrane region" description="Helical" evidence="7">
    <location>
        <begin position="278"/>
        <end position="295"/>
    </location>
</feature>
<feature type="domain" description="ABC transporter" evidence="8">
    <location>
        <begin position="337"/>
        <end position="548"/>
    </location>
</feature>
<proteinExistence type="predicted"/>
<dbReference type="EMBL" id="FLUL01000001">
    <property type="protein sequence ID" value="SBV93087.1"/>
    <property type="molecule type" value="Genomic_DNA"/>
</dbReference>
<dbReference type="SUPFAM" id="SSF52540">
    <property type="entry name" value="P-loop containing nucleoside triphosphate hydrolases"/>
    <property type="match status" value="1"/>
</dbReference>
<gene>
    <name evidence="10" type="ORF">KL86DYS2_10478</name>
</gene>
<dbReference type="PROSITE" id="PS00211">
    <property type="entry name" value="ABC_TRANSPORTER_1"/>
    <property type="match status" value="1"/>
</dbReference>
<keyword evidence="6 7" id="KW-0472">Membrane</keyword>
<feature type="transmembrane region" description="Helical" evidence="7">
    <location>
        <begin position="158"/>
        <end position="181"/>
    </location>
</feature>
<dbReference type="InterPro" id="IPR039421">
    <property type="entry name" value="Type_1_exporter"/>
</dbReference>
<dbReference type="InterPro" id="IPR017871">
    <property type="entry name" value="ABC_transporter-like_CS"/>
</dbReference>
<feature type="domain" description="ABC transmembrane type-1" evidence="9">
    <location>
        <begin position="24"/>
        <end position="307"/>
    </location>
</feature>
<evidence type="ECO:0000256" key="1">
    <source>
        <dbReference type="ARBA" id="ARBA00004651"/>
    </source>
</evidence>
<dbReference type="GO" id="GO:0140359">
    <property type="term" value="F:ABC-type transporter activity"/>
    <property type="evidence" value="ECO:0007669"/>
    <property type="project" value="InterPro"/>
</dbReference>
<dbReference type="CDD" id="cd03228">
    <property type="entry name" value="ABCC_MRP_Like"/>
    <property type="match status" value="1"/>
</dbReference>
<dbReference type="SMART" id="SM00382">
    <property type="entry name" value="AAA"/>
    <property type="match status" value="1"/>
</dbReference>
<name>A0A212J0Y8_9BACT</name>
<feature type="transmembrane region" description="Helical" evidence="7">
    <location>
        <begin position="65"/>
        <end position="86"/>
    </location>
</feature>
<dbReference type="InterPro" id="IPR027417">
    <property type="entry name" value="P-loop_NTPase"/>
</dbReference>
<dbReference type="InterPro" id="IPR011527">
    <property type="entry name" value="ABC1_TM_dom"/>
</dbReference>
<evidence type="ECO:0000313" key="10">
    <source>
        <dbReference type="EMBL" id="SBV93087.1"/>
    </source>
</evidence>
<dbReference type="PANTHER" id="PTHR24221">
    <property type="entry name" value="ATP-BINDING CASSETTE SUB-FAMILY B"/>
    <property type="match status" value="1"/>
</dbReference>
<organism evidence="10">
    <name type="scientific">uncultured Dysgonomonas sp</name>
    <dbReference type="NCBI Taxonomy" id="206096"/>
    <lineage>
        <taxon>Bacteria</taxon>
        <taxon>Pseudomonadati</taxon>
        <taxon>Bacteroidota</taxon>
        <taxon>Bacteroidia</taxon>
        <taxon>Bacteroidales</taxon>
        <taxon>Dysgonomonadaceae</taxon>
        <taxon>Dysgonomonas</taxon>
        <taxon>environmental samples</taxon>
    </lineage>
</organism>
<dbReference type="Gene3D" id="1.20.1560.10">
    <property type="entry name" value="ABC transporter type 1, transmembrane domain"/>
    <property type="match status" value="1"/>
</dbReference>
<dbReference type="GO" id="GO:0005886">
    <property type="term" value="C:plasma membrane"/>
    <property type="evidence" value="ECO:0007669"/>
    <property type="project" value="UniProtKB-SubCell"/>
</dbReference>
<evidence type="ECO:0000256" key="4">
    <source>
        <dbReference type="ARBA" id="ARBA00022840"/>
    </source>
</evidence>
<dbReference type="GO" id="GO:0016887">
    <property type="term" value="F:ATP hydrolysis activity"/>
    <property type="evidence" value="ECO:0007669"/>
    <property type="project" value="InterPro"/>
</dbReference>
<dbReference type="PROSITE" id="PS50893">
    <property type="entry name" value="ABC_TRANSPORTER_2"/>
    <property type="match status" value="1"/>
</dbReference>
<dbReference type="PROSITE" id="PS50929">
    <property type="entry name" value="ABC_TM1F"/>
    <property type="match status" value="1"/>
</dbReference>
<dbReference type="InterPro" id="IPR036640">
    <property type="entry name" value="ABC1_TM_sf"/>
</dbReference>
<feature type="transmembrane region" description="Helical" evidence="7">
    <location>
        <begin position="21"/>
        <end position="45"/>
    </location>
</feature>
<evidence type="ECO:0000256" key="7">
    <source>
        <dbReference type="SAM" id="Phobius"/>
    </source>
</evidence>
<dbReference type="SUPFAM" id="SSF90123">
    <property type="entry name" value="ABC transporter transmembrane region"/>
    <property type="match status" value="1"/>
</dbReference>
<evidence type="ECO:0000256" key="2">
    <source>
        <dbReference type="ARBA" id="ARBA00022692"/>
    </source>
</evidence>
<reference evidence="10" key="1">
    <citation type="submission" date="2016-04" db="EMBL/GenBank/DDBJ databases">
        <authorList>
            <person name="Evans L.H."/>
            <person name="Alamgir A."/>
            <person name="Owens N."/>
            <person name="Weber N.D."/>
            <person name="Virtaneva K."/>
            <person name="Barbian K."/>
            <person name="Babar A."/>
            <person name="Rosenke K."/>
        </authorList>
    </citation>
    <scope>NUCLEOTIDE SEQUENCE</scope>
    <source>
        <strain evidence="10">86-2</strain>
    </source>
</reference>
<feature type="transmembrane region" description="Helical" evidence="7">
    <location>
        <begin position="236"/>
        <end position="258"/>
    </location>
</feature>
<keyword evidence="5 7" id="KW-1133">Transmembrane helix</keyword>
<evidence type="ECO:0000256" key="6">
    <source>
        <dbReference type="ARBA" id="ARBA00023136"/>
    </source>
</evidence>